<keyword evidence="2" id="KW-1185">Reference proteome</keyword>
<dbReference type="VEuPathDB" id="FungiDB:CC77DRAFT_794498"/>
<dbReference type="AlphaFoldDB" id="A0A177DRY0"/>
<dbReference type="GeneID" id="29118814"/>
<dbReference type="KEGG" id="aalt:CC77DRAFT_794498"/>
<gene>
    <name evidence="1" type="ORF">CC77DRAFT_794498</name>
</gene>
<proteinExistence type="predicted"/>
<evidence type="ECO:0000313" key="1">
    <source>
        <dbReference type="EMBL" id="OAG22277.1"/>
    </source>
</evidence>
<reference evidence="1 2" key="1">
    <citation type="submission" date="2016-05" db="EMBL/GenBank/DDBJ databases">
        <title>Comparative analysis of secretome profiles of manganese(II)-oxidizing ascomycete fungi.</title>
        <authorList>
            <consortium name="DOE Joint Genome Institute"/>
            <person name="Zeiner C.A."/>
            <person name="Purvine S.O."/>
            <person name="Zink E.M."/>
            <person name="Wu S."/>
            <person name="Pasa-Tolic L."/>
            <person name="Chaput D.L."/>
            <person name="Haridas S."/>
            <person name="Grigoriev I.V."/>
            <person name="Santelli C.M."/>
            <person name="Hansel C.M."/>
        </authorList>
    </citation>
    <scope>NUCLEOTIDE SEQUENCE [LARGE SCALE GENOMIC DNA]</scope>
    <source>
        <strain evidence="1 2">SRC1lrK2f</strain>
    </source>
</reference>
<dbReference type="RefSeq" id="XP_018387698.1">
    <property type="nucleotide sequence ID" value="XM_018533220.1"/>
</dbReference>
<organism evidence="1 2">
    <name type="scientific">Alternaria alternata</name>
    <name type="common">Alternaria rot fungus</name>
    <name type="synonym">Torula alternata</name>
    <dbReference type="NCBI Taxonomy" id="5599"/>
    <lineage>
        <taxon>Eukaryota</taxon>
        <taxon>Fungi</taxon>
        <taxon>Dikarya</taxon>
        <taxon>Ascomycota</taxon>
        <taxon>Pezizomycotina</taxon>
        <taxon>Dothideomycetes</taxon>
        <taxon>Pleosporomycetidae</taxon>
        <taxon>Pleosporales</taxon>
        <taxon>Pleosporineae</taxon>
        <taxon>Pleosporaceae</taxon>
        <taxon>Alternaria</taxon>
        <taxon>Alternaria sect. Alternaria</taxon>
        <taxon>Alternaria alternata complex</taxon>
    </lineage>
</organism>
<evidence type="ECO:0000313" key="2">
    <source>
        <dbReference type="Proteomes" id="UP000077248"/>
    </source>
</evidence>
<protein>
    <submittedName>
        <fullName evidence="1">Uncharacterized protein</fullName>
    </submittedName>
</protein>
<sequence>MDVPHSHMLLMKRTRDQLRSHKPLHLDLSLLISMVLPCCAFPFSPNAKPRVSALGISPASAIPSYRSKACVPVTSRSRVNGNRAFARIRPRFHGVGFSPPDTIHDVPVDFYCTDWWKSFNTNVAGYPILSTLHPQATKGNYGVEVR</sequence>
<accession>A0A177DRY0</accession>
<name>A0A177DRY0_ALTAL</name>
<dbReference type="Proteomes" id="UP000077248">
    <property type="component" value="Unassembled WGS sequence"/>
</dbReference>
<dbReference type="EMBL" id="KV441475">
    <property type="protein sequence ID" value="OAG22277.1"/>
    <property type="molecule type" value="Genomic_DNA"/>
</dbReference>